<keyword evidence="1" id="KW-0812">Transmembrane</keyword>
<comment type="caution">
    <text evidence="2">The sequence shown here is derived from an EMBL/GenBank/DDBJ whole genome shotgun (WGS) entry which is preliminary data.</text>
</comment>
<keyword evidence="1" id="KW-1133">Transmembrane helix</keyword>
<feature type="transmembrane region" description="Helical" evidence="1">
    <location>
        <begin position="52"/>
        <end position="75"/>
    </location>
</feature>
<sequence length="99" mass="11716">MYFFMLFLIIIFGSLCHFFDVLLPSIAFFLMIMLLLGPTFDYLIPAMFENHVHLAMCAIVFSLATYILIVLYHTVKREFHQRRNQHSSDDEQFDGDPLY</sequence>
<evidence type="ECO:0000313" key="3">
    <source>
        <dbReference type="Proteomes" id="UP000494206"/>
    </source>
</evidence>
<protein>
    <submittedName>
        <fullName evidence="2">Uncharacterized protein</fullName>
    </submittedName>
</protein>
<proteinExistence type="predicted"/>
<evidence type="ECO:0000256" key="1">
    <source>
        <dbReference type="SAM" id="Phobius"/>
    </source>
</evidence>
<dbReference type="Proteomes" id="UP000494206">
    <property type="component" value="Unassembled WGS sequence"/>
</dbReference>
<name>A0A8S1E7C8_9PELO</name>
<keyword evidence="3" id="KW-1185">Reference proteome</keyword>
<reference evidence="2 3" key="1">
    <citation type="submission" date="2020-04" db="EMBL/GenBank/DDBJ databases">
        <authorList>
            <person name="Laetsch R D."/>
            <person name="Stevens L."/>
            <person name="Kumar S."/>
            <person name="Blaxter L. M."/>
        </authorList>
    </citation>
    <scope>NUCLEOTIDE SEQUENCE [LARGE SCALE GENOMIC DNA]</scope>
</reference>
<gene>
    <name evidence="2" type="ORF">CBOVIS_LOCUS317</name>
</gene>
<accession>A0A8S1E7C8</accession>
<keyword evidence="1" id="KW-0472">Membrane</keyword>
<feature type="transmembrane region" description="Helical" evidence="1">
    <location>
        <begin position="7"/>
        <end position="32"/>
    </location>
</feature>
<evidence type="ECO:0000313" key="2">
    <source>
        <dbReference type="EMBL" id="CAB3396812.1"/>
    </source>
</evidence>
<dbReference type="EMBL" id="CADEPM010000001">
    <property type="protein sequence ID" value="CAB3396812.1"/>
    <property type="molecule type" value="Genomic_DNA"/>
</dbReference>
<dbReference type="AlphaFoldDB" id="A0A8S1E7C8"/>
<organism evidence="2 3">
    <name type="scientific">Caenorhabditis bovis</name>
    <dbReference type="NCBI Taxonomy" id="2654633"/>
    <lineage>
        <taxon>Eukaryota</taxon>
        <taxon>Metazoa</taxon>
        <taxon>Ecdysozoa</taxon>
        <taxon>Nematoda</taxon>
        <taxon>Chromadorea</taxon>
        <taxon>Rhabditida</taxon>
        <taxon>Rhabditina</taxon>
        <taxon>Rhabditomorpha</taxon>
        <taxon>Rhabditoidea</taxon>
        <taxon>Rhabditidae</taxon>
        <taxon>Peloderinae</taxon>
        <taxon>Caenorhabditis</taxon>
    </lineage>
</organism>